<dbReference type="AlphaFoldDB" id="L7IY80"/>
<evidence type="ECO:0000256" key="1">
    <source>
        <dbReference type="SAM" id="MobiDB-lite"/>
    </source>
</evidence>
<protein>
    <submittedName>
        <fullName evidence="2">Uncharacterized protein</fullName>
    </submittedName>
</protein>
<dbReference type="EMBL" id="JH794764">
    <property type="protein sequence ID" value="ELQ60878.1"/>
    <property type="molecule type" value="Genomic_DNA"/>
</dbReference>
<name>L7IY80_PYRO1</name>
<proteinExistence type="predicted"/>
<evidence type="ECO:0000313" key="2">
    <source>
        <dbReference type="EMBL" id="ELQ60878.1"/>
    </source>
</evidence>
<organism>
    <name type="scientific">Pyricularia oryzae (strain P131)</name>
    <name type="common">Rice blast fungus</name>
    <name type="synonym">Magnaporthe oryzae</name>
    <dbReference type="NCBI Taxonomy" id="1143193"/>
    <lineage>
        <taxon>Eukaryota</taxon>
        <taxon>Fungi</taxon>
        <taxon>Dikarya</taxon>
        <taxon>Ascomycota</taxon>
        <taxon>Pezizomycotina</taxon>
        <taxon>Sordariomycetes</taxon>
        <taxon>Sordariomycetidae</taxon>
        <taxon>Magnaporthales</taxon>
        <taxon>Pyriculariaceae</taxon>
        <taxon>Pyricularia</taxon>
    </lineage>
</organism>
<accession>L7IY80</accession>
<reference evidence="2" key="1">
    <citation type="journal article" date="2012" name="PLoS Genet.">
        <title>Comparative analysis of the genomes of two field isolates of the rice blast fungus Magnaporthe oryzae.</title>
        <authorList>
            <person name="Xue M."/>
            <person name="Yang J."/>
            <person name="Li Z."/>
            <person name="Hu S."/>
            <person name="Yao N."/>
            <person name="Dean R.A."/>
            <person name="Zhao W."/>
            <person name="Shen M."/>
            <person name="Zhang H."/>
            <person name="Li C."/>
            <person name="Liu L."/>
            <person name="Cao L."/>
            <person name="Xu X."/>
            <person name="Xing Y."/>
            <person name="Hsiang T."/>
            <person name="Zhang Z."/>
            <person name="Xu J.R."/>
            <person name="Peng Y.L."/>
        </authorList>
    </citation>
    <scope>NUCLEOTIDE SEQUENCE [LARGE SCALE GENOMIC DNA]</scope>
    <source>
        <strain evidence="2">P131</strain>
    </source>
</reference>
<feature type="region of interest" description="Disordered" evidence="1">
    <location>
        <begin position="45"/>
        <end position="69"/>
    </location>
</feature>
<feature type="compositionally biased region" description="Polar residues" evidence="1">
    <location>
        <begin position="45"/>
        <end position="57"/>
    </location>
</feature>
<gene>
    <name evidence="2" type="ORF">OOW_P131scaffold01216g5</name>
</gene>
<sequence>MRYESLEGGSESVDVAVGEDATFVGVNTPDTLLKYNGNIPNITGQQGGSTTRFQSPGPQLPSWVDCGLR</sequence>